<reference evidence="4" key="1">
    <citation type="submission" date="2017-02" db="UniProtKB">
        <authorList>
            <consortium name="WormBaseParasite"/>
        </authorList>
    </citation>
    <scope>IDENTIFICATION</scope>
</reference>
<accession>A0A0R3WQV2</accession>
<dbReference type="EMBL" id="UYWX01001960">
    <property type="protein sequence ID" value="VDM22006.1"/>
    <property type="molecule type" value="Genomic_DNA"/>
</dbReference>
<gene>
    <name evidence="2" type="ORF">TTAC_LOCUS3127</name>
</gene>
<evidence type="ECO:0000313" key="4">
    <source>
        <dbReference type="WBParaSite" id="TTAC_0000314201-mRNA-1"/>
    </source>
</evidence>
<evidence type="ECO:0000313" key="3">
    <source>
        <dbReference type="Proteomes" id="UP000274429"/>
    </source>
</evidence>
<reference evidence="2 3" key="2">
    <citation type="submission" date="2018-11" db="EMBL/GenBank/DDBJ databases">
        <authorList>
            <consortium name="Pathogen Informatics"/>
        </authorList>
    </citation>
    <scope>NUCLEOTIDE SEQUENCE [LARGE SCALE GENOMIC DNA]</scope>
</reference>
<sequence>MMDSWLCKRRFQCVGFFCILALMTESLTSIVHGFNFYKEIKGQAFLLSLLTCALVADIVCIKAFYDEQSRKYVVSMGLVKEEGSCFFNIYAAQRLNDLPEQCICLSELVHFPVQVVYTYFMSPTTRALQWAFLLSTSGSLPPPLDLNEKSSTAAPVQVYTRLVDAALCKVGSVLLYLTML</sequence>
<name>A0A0R3WQV2_HYDTA</name>
<keyword evidence="1" id="KW-1133">Transmembrane helix</keyword>
<keyword evidence="3" id="KW-1185">Reference proteome</keyword>
<proteinExistence type="predicted"/>
<dbReference type="AlphaFoldDB" id="A0A0R3WQV2"/>
<keyword evidence="1" id="KW-0812">Transmembrane</keyword>
<organism evidence="4">
    <name type="scientific">Hydatigena taeniaeformis</name>
    <name type="common">Feline tapeworm</name>
    <name type="synonym">Taenia taeniaeformis</name>
    <dbReference type="NCBI Taxonomy" id="6205"/>
    <lineage>
        <taxon>Eukaryota</taxon>
        <taxon>Metazoa</taxon>
        <taxon>Spiralia</taxon>
        <taxon>Lophotrochozoa</taxon>
        <taxon>Platyhelminthes</taxon>
        <taxon>Cestoda</taxon>
        <taxon>Eucestoda</taxon>
        <taxon>Cyclophyllidea</taxon>
        <taxon>Taeniidae</taxon>
        <taxon>Hydatigera</taxon>
    </lineage>
</organism>
<protein>
    <submittedName>
        <fullName evidence="4">XK-related protein</fullName>
    </submittedName>
</protein>
<feature type="transmembrane region" description="Helical" evidence="1">
    <location>
        <begin position="44"/>
        <end position="65"/>
    </location>
</feature>
<keyword evidence="1" id="KW-0472">Membrane</keyword>
<dbReference type="Proteomes" id="UP000274429">
    <property type="component" value="Unassembled WGS sequence"/>
</dbReference>
<evidence type="ECO:0000256" key="1">
    <source>
        <dbReference type="SAM" id="Phobius"/>
    </source>
</evidence>
<dbReference type="OrthoDB" id="10267127at2759"/>
<evidence type="ECO:0000313" key="2">
    <source>
        <dbReference type="EMBL" id="VDM22006.1"/>
    </source>
</evidence>
<dbReference type="STRING" id="6205.A0A0R3WQV2"/>
<dbReference type="WBParaSite" id="TTAC_0000314201-mRNA-1">
    <property type="protein sequence ID" value="TTAC_0000314201-mRNA-1"/>
    <property type="gene ID" value="TTAC_0000314201"/>
</dbReference>